<dbReference type="PANTHER" id="PTHR43162:SF1">
    <property type="entry name" value="PRESTALK A DIFFERENTIATION PROTEIN A"/>
    <property type="match status" value="1"/>
</dbReference>
<dbReference type="SUPFAM" id="SSF51735">
    <property type="entry name" value="NAD(P)-binding Rossmann-fold domains"/>
    <property type="match status" value="1"/>
</dbReference>
<feature type="domain" description="NmrA-like" evidence="1">
    <location>
        <begin position="2"/>
        <end position="220"/>
    </location>
</feature>
<dbReference type="AlphaFoldDB" id="A0AA49JD50"/>
<dbReference type="InterPro" id="IPR008030">
    <property type="entry name" value="NmrA-like"/>
</dbReference>
<reference evidence="2" key="1">
    <citation type="submission" date="2023-08" db="EMBL/GenBank/DDBJ databases">
        <title>Comparative genomics and taxonomic characterization of three novel marine species of genus Marivirga.</title>
        <authorList>
            <person name="Muhammad N."/>
            <person name="Kim S.-G."/>
        </authorList>
    </citation>
    <scope>NUCLEOTIDE SEQUENCE</scope>
    <source>
        <strain evidence="2">BKB1-2</strain>
    </source>
</reference>
<dbReference type="Pfam" id="PF05368">
    <property type="entry name" value="NmrA"/>
    <property type="match status" value="1"/>
</dbReference>
<dbReference type="Proteomes" id="UP001232019">
    <property type="component" value="Chromosome"/>
</dbReference>
<dbReference type="Gene3D" id="3.90.25.10">
    <property type="entry name" value="UDP-galactose 4-epimerase, domain 1"/>
    <property type="match status" value="1"/>
</dbReference>
<dbReference type="EMBL" id="CP129968">
    <property type="protein sequence ID" value="WKK83206.2"/>
    <property type="molecule type" value="Genomic_DNA"/>
</dbReference>
<evidence type="ECO:0000259" key="1">
    <source>
        <dbReference type="Pfam" id="PF05368"/>
    </source>
</evidence>
<dbReference type="Gene3D" id="3.40.50.720">
    <property type="entry name" value="NAD(P)-binding Rossmann-like Domain"/>
    <property type="match status" value="1"/>
</dbReference>
<organism evidence="2">
    <name type="scientific">Marivirga arenosa</name>
    <dbReference type="NCBI Taxonomy" id="3059076"/>
    <lineage>
        <taxon>Bacteria</taxon>
        <taxon>Pseudomonadati</taxon>
        <taxon>Bacteroidota</taxon>
        <taxon>Cytophagia</taxon>
        <taxon>Cytophagales</taxon>
        <taxon>Marivirgaceae</taxon>
        <taxon>Marivirga</taxon>
    </lineage>
</organism>
<sequence length="288" mass="32863">MKLLITGATGNIGKATIAALLELKIESKIIAGIRDLEKDSTAFEKSHSLEFQEFDFENVNQFNDYLSGVDVLFLLRPPQISDTKKYFKPLIEAAVQVDIQHIVFLSVQGADKNSIIPHHKIEKMIMGSGINYTFLRPAYFMQNFTTTLRKDIIEKAEVYLPAGNAKFTLVDVNDIGQVGAKILQNPEMHQNKAYDLTNNEKLTFGEMVSQINQVTGQNIIFISPNLLSFFFRKRKERVPTMLIFVMIMLHYFPRFQTTPEISDSVLKISGKKPESFLGFVKRNKEQFK</sequence>
<dbReference type="InterPro" id="IPR051604">
    <property type="entry name" value="Ergot_Alk_Oxidoreductase"/>
</dbReference>
<dbReference type="KEGG" id="marp:QYS47_18205"/>
<dbReference type="PANTHER" id="PTHR43162">
    <property type="match status" value="1"/>
</dbReference>
<dbReference type="InterPro" id="IPR036291">
    <property type="entry name" value="NAD(P)-bd_dom_sf"/>
</dbReference>
<dbReference type="RefSeq" id="WP_322347026.1">
    <property type="nucleotide sequence ID" value="NZ_CP129968.2"/>
</dbReference>
<evidence type="ECO:0000313" key="2">
    <source>
        <dbReference type="EMBL" id="WKK83206.2"/>
    </source>
</evidence>
<gene>
    <name evidence="2" type="ORF">QYS47_18205</name>
</gene>
<name>A0AA49JD50_9BACT</name>
<protein>
    <submittedName>
        <fullName evidence="2">NmrA family NAD(P)-binding protein</fullName>
    </submittedName>
</protein>
<proteinExistence type="predicted"/>
<accession>A0AA49JD50</accession>